<dbReference type="Proteomes" id="UP000789524">
    <property type="component" value="Unassembled WGS sequence"/>
</dbReference>
<comment type="caution">
    <text evidence="1">The sequence shown here is derived from an EMBL/GenBank/DDBJ whole genome shotgun (WGS) entry which is preliminary data.</text>
</comment>
<protein>
    <submittedName>
        <fullName evidence="1">(African queen) hypothetical protein</fullName>
    </submittedName>
</protein>
<sequence length="95" mass="9777">MAASTRRAVITAVSSSLALSLSPSSPLPPFTREDLALPPEELPSDSLLSGLLRSGVKLVVVPPAKNAERVSSSASTLLVTVVCSSSEAWLAVPVH</sequence>
<evidence type="ECO:0000313" key="1">
    <source>
        <dbReference type="EMBL" id="CAG9563654.1"/>
    </source>
</evidence>
<reference evidence="1" key="1">
    <citation type="submission" date="2021-09" db="EMBL/GenBank/DDBJ databases">
        <authorList>
            <person name="Martin H S."/>
        </authorList>
    </citation>
    <scope>NUCLEOTIDE SEQUENCE</scope>
</reference>
<organism evidence="1 2">
    <name type="scientific">Danaus chrysippus</name>
    <name type="common">African queen</name>
    <dbReference type="NCBI Taxonomy" id="151541"/>
    <lineage>
        <taxon>Eukaryota</taxon>
        <taxon>Metazoa</taxon>
        <taxon>Ecdysozoa</taxon>
        <taxon>Arthropoda</taxon>
        <taxon>Hexapoda</taxon>
        <taxon>Insecta</taxon>
        <taxon>Pterygota</taxon>
        <taxon>Neoptera</taxon>
        <taxon>Endopterygota</taxon>
        <taxon>Lepidoptera</taxon>
        <taxon>Glossata</taxon>
        <taxon>Ditrysia</taxon>
        <taxon>Papilionoidea</taxon>
        <taxon>Nymphalidae</taxon>
        <taxon>Danainae</taxon>
        <taxon>Danaini</taxon>
        <taxon>Danaina</taxon>
        <taxon>Danaus</taxon>
        <taxon>Anosia</taxon>
    </lineage>
</organism>
<dbReference type="EMBL" id="CAKASE010000050">
    <property type="protein sequence ID" value="CAG9563654.1"/>
    <property type="molecule type" value="Genomic_DNA"/>
</dbReference>
<proteinExistence type="predicted"/>
<accession>A0A8J2VRI5</accession>
<gene>
    <name evidence="1" type="ORF">DCHRY22_LOCUS4763</name>
</gene>
<keyword evidence="2" id="KW-1185">Reference proteome</keyword>
<name>A0A8J2VRI5_9NEOP</name>
<evidence type="ECO:0000313" key="2">
    <source>
        <dbReference type="Proteomes" id="UP000789524"/>
    </source>
</evidence>
<dbReference type="AlphaFoldDB" id="A0A8J2VRI5"/>